<reference evidence="7" key="1">
    <citation type="submission" date="2021-03" db="EMBL/GenBank/DDBJ databases">
        <title>Chromosome level genome of the anhydrobiotic midge Polypedilum vanderplanki.</title>
        <authorList>
            <person name="Yoshida Y."/>
            <person name="Kikawada T."/>
            <person name="Gusev O."/>
        </authorList>
    </citation>
    <scope>NUCLEOTIDE SEQUENCE</scope>
    <source>
        <strain evidence="7">NIAS01</strain>
        <tissue evidence="7">Whole body or cell culture</tissue>
    </source>
</reference>
<dbReference type="InterPro" id="IPR036322">
    <property type="entry name" value="WD40_repeat_dom_sf"/>
</dbReference>
<evidence type="ECO:0000256" key="5">
    <source>
        <dbReference type="SAM" id="Coils"/>
    </source>
</evidence>
<keyword evidence="8" id="KW-1185">Reference proteome</keyword>
<dbReference type="PROSITE" id="PS00678">
    <property type="entry name" value="WD_REPEATS_1"/>
    <property type="match status" value="2"/>
</dbReference>
<dbReference type="InterPro" id="IPR019775">
    <property type="entry name" value="WD40_repeat_CS"/>
</dbReference>
<dbReference type="EMBL" id="JADBJN010000002">
    <property type="protein sequence ID" value="KAG5679228.1"/>
    <property type="molecule type" value="Genomic_DNA"/>
</dbReference>
<dbReference type="InterPro" id="IPR015505">
    <property type="entry name" value="Coronin"/>
</dbReference>
<dbReference type="Proteomes" id="UP001107558">
    <property type="component" value="Chromosome 2"/>
</dbReference>
<proteinExistence type="inferred from homology"/>
<dbReference type="SMART" id="SM00320">
    <property type="entry name" value="WD40"/>
    <property type="match status" value="3"/>
</dbReference>
<feature type="repeat" description="WD" evidence="3">
    <location>
        <begin position="213"/>
        <end position="254"/>
    </location>
</feature>
<name>A0A9J6CAT5_POLVA</name>
<dbReference type="InterPro" id="IPR015943">
    <property type="entry name" value="WD40/YVTN_repeat-like_dom_sf"/>
</dbReference>
<dbReference type="Pfam" id="PF08953">
    <property type="entry name" value="DUF1899"/>
    <property type="match status" value="1"/>
</dbReference>
<dbReference type="PANTHER" id="PTHR10856:SF44">
    <property type="entry name" value="CORONIN"/>
    <property type="match status" value="1"/>
</dbReference>
<dbReference type="InterPro" id="IPR015048">
    <property type="entry name" value="DUF1899"/>
</dbReference>
<feature type="domain" description="DUF1899" evidence="6">
    <location>
        <begin position="47"/>
        <end position="106"/>
    </location>
</feature>
<feature type="coiled-coil region" evidence="5">
    <location>
        <begin position="566"/>
        <end position="607"/>
    </location>
</feature>
<sequence length="610" mass="69905">MRGEQKDNILSEKILTADVIADDIKINQKSLIDQSSCNKPEKKLWFRGVRPSKFRHVYGTSKKDCCYTDISIHRNGKDGNICAVNPLFLAIEADAAFIVIPLNHTGRIDFLRCKVIGHSSTVFDLKWNPFNDYEIASASDDCTIKLWNIPAGGLLSCLSEYKAELIGHRRKITQIEWHPSCENVLISCGFDNLVIIWDVSPKPLNGNNILKIIDCHQDQIYSLAINRDGSLIATTSKDKQLRVIEPRTGIVVAQGMCHNGTKCSKVVFLNDDKVLTTGFSKHSDRQYAIWNQHDLKKALVAADIDSASGVIQPFFDYETKTLYLCGKGEGTIRYYEIVDEAPYIYYLNQFISGQPQKSLGWMPKRALDVASCEIFRFYKIHANGNVVEPVSFSVPRKSSLFQADIYPDTLSTKPAMTVYEWFTLGQNVKPILMSMQREPMMMTNKSITNERKANLINSQKNITTNNIVTKVKDEENKIRKQNEIIETRVSKTVTDNNMIRKFAFLQETVTPDYRERIQNKEEKTNTNQSTKIQQLQSIFGGQQQTQQQQHVKEKDIDIIAISDNAEKELRKIIHQQTDEIKNLRNQLKTSDKRIRELEFEVKKLRLERHN</sequence>
<keyword evidence="1 3" id="KW-0853">WD repeat</keyword>
<feature type="repeat" description="WD" evidence="3">
    <location>
        <begin position="115"/>
        <end position="149"/>
    </location>
</feature>
<keyword evidence="5" id="KW-0175">Coiled coil</keyword>
<evidence type="ECO:0000313" key="8">
    <source>
        <dbReference type="Proteomes" id="UP001107558"/>
    </source>
</evidence>
<dbReference type="Pfam" id="PF16300">
    <property type="entry name" value="WD40_4"/>
    <property type="match status" value="1"/>
</dbReference>
<organism evidence="7 8">
    <name type="scientific">Polypedilum vanderplanki</name>
    <name type="common">Sleeping chironomid midge</name>
    <dbReference type="NCBI Taxonomy" id="319348"/>
    <lineage>
        <taxon>Eukaryota</taxon>
        <taxon>Metazoa</taxon>
        <taxon>Ecdysozoa</taxon>
        <taxon>Arthropoda</taxon>
        <taxon>Hexapoda</taxon>
        <taxon>Insecta</taxon>
        <taxon>Pterygota</taxon>
        <taxon>Neoptera</taxon>
        <taxon>Endopterygota</taxon>
        <taxon>Diptera</taxon>
        <taxon>Nematocera</taxon>
        <taxon>Chironomoidea</taxon>
        <taxon>Chironomidae</taxon>
        <taxon>Chironominae</taxon>
        <taxon>Polypedilum</taxon>
        <taxon>Polypedilum</taxon>
    </lineage>
</organism>
<dbReference type="InterPro" id="IPR001680">
    <property type="entry name" value="WD40_rpt"/>
</dbReference>
<evidence type="ECO:0000256" key="4">
    <source>
        <dbReference type="RuleBase" id="RU280818"/>
    </source>
</evidence>
<evidence type="ECO:0000259" key="6">
    <source>
        <dbReference type="SMART" id="SM01166"/>
    </source>
</evidence>
<protein>
    <recommendedName>
        <fullName evidence="4">Coronin</fullName>
    </recommendedName>
</protein>
<dbReference type="PANTHER" id="PTHR10856">
    <property type="entry name" value="CORONIN"/>
    <property type="match status" value="1"/>
</dbReference>
<keyword evidence="2 4" id="KW-0677">Repeat</keyword>
<feature type="repeat" description="WD" evidence="3">
    <location>
        <begin position="165"/>
        <end position="200"/>
    </location>
</feature>
<gene>
    <name evidence="7" type="ORF">PVAND_008809</name>
</gene>
<dbReference type="SMART" id="SM01166">
    <property type="entry name" value="DUF1899"/>
    <property type="match status" value="1"/>
</dbReference>
<accession>A0A9J6CAT5</accession>
<dbReference type="SMART" id="SM01167">
    <property type="entry name" value="DUF1900"/>
    <property type="match status" value="1"/>
</dbReference>
<comment type="caution">
    <text evidence="7">The sequence shown here is derived from an EMBL/GenBank/DDBJ whole genome shotgun (WGS) entry which is preliminary data.</text>
</comment>
<evidence type="ECO:0000256" key="3">
    <source>
        <dbReference type="PROSITE-ProRule" id="PRU00221"/>
    </source>
</evidence>
<evidence type="ECO:0000313" key="7">
    <source>
        <dbReference type="EMBL" id="KAG5679228.1"/>
    </source>
</evidence>
<comment type="similarity">
    <text evidence="4">Belongs to the WD repeat coronin family.</text>
</comment>
<evidence type="ECO:0000256" key="2">
    <source>
        <dbReference type="ARBA" id="ARBA00022737"/>
    </source>
</evidence>
<dbReference type="SUPFAM" id="SSF50978">
    <property type="entry name" value="WD40 repeat-like"/>
    <property type="match status" value="1"/>
</dbReference>
<dbReference type="Gene3D" id="2.130.10.10">
    <property type="entry name" value="YVTN repeat-like/Quinoprotein amine dehydrogenase"/>
    <property type="match status" value="1"/>
</dbReference>
<evidence type="ECO:0000256" key="1">
    <source>
        <dbReference type="ARBA" id="ARBA00022574"/>
    </source>
</evidence>
<dbReference type="PROSITE" id="PS50294">
    <property type="entry name" value="WD_REPEATS_REGION"/>
    <property type="match status" value="2"/>
</dbReference>
<dbReference type="PROSITE" id="PS50082">
    <property type="entry name" value="WD_REPEATS_2"/>
    <property type="match status" value="3"/>
</dbReference>
<dbReference type="Pfam" id="PF00400">
    <property type="entry name" value="WD40"/>
    <property type="match status" value="3"/>
</dbReference>
<dbReference type="GO" id="GO:0051015">
    <property type="term" value="F:actin filament binding"/>
    <property type="evidence" value="ECO:0007669"/>
    <property type="project" value="TreeGrafter"/>
</dbReference>
<dbReference type="AlphaFoldDB" id="A0A9J6CAT5"/>
<dbReference type="OrthoDB" id="1850764at2759"/>